<keyword evidence="2" id="KW-1185">Reference proteome</keyword>
<dbReference type="Proteomes" id="UP000485058">
    <property type="component" value="Unassembled WGS sequence"/>
</dbReference>
<protein>
    <submittedName>
        <fullName evidence="1">Uncharacterized protein</fullName>
    </submittedName>
</protein>
<dbReference type="AlphaFoldDB" id="A0A699YXB0"/>
<sequence>VGLLVATDGALRLPRGLPAAALVTSSPPGAFYQDHPVVDDMKVTLEYDLGAPLASPRWLDGYQAFRGLQYHPGLAIIVDVRLMVPGAGTCSPVGWSALPVFEREGAYVAGGMYQLPLFNGVPSRSILKDMANERDVDAVIVRYLQASDADADGCCGRPSTAGAE</sequence>
<accession>A0A699YXB0</accession>
<organism evidence="1 2">
    <name type="scientific">Haematococcus lacustris</name>
    <name type="common">Green alga</name>
    <name type="synonym">Haematococcus pluvialis</name>
    <dbReference type="NCBI Taxonomy" id="44745"/>
    <lineage>
        <taxon>Eukaryota</taxon>
        <taxon>Viridiplantae</taxon>
        <taxon>Chlorophyta</taxon>
        <taxon>core chlorophytes</taxon>
        <taxon>Chlorophyceae</taxon>
        <taxon>CS clade</taxon>
        <taxon>Chlamydomonadales</taxon>
        <taxon>Haematococcaceae</taxon>
        <taxon>Haematococcus</taxon>
    </lineage>
</organism>
<gene>
    <name evidence="1" type="ORF">HaLaN_11055</name>
</gene>
<name>A0A699YXB0_HAELA</name>
<evidence type="ECO:0000313" key="1">
    <source>
        <dbReference type="EMBL" id="GFH14917.1"/>
    </source>
</evidence>
<feature type="non-terminal residue" evidence="1">
    <location>
        <position position="1"/>
    </location>
</feature>
<evidence type="ECO:0000313" key="2">
    <source>
        <dbReference type="Proteomes" id="UP000485058"/>
    </source>
</evidence>
<dbReference type="EMBL" id="BLLF01000782">
    <property type="protein sequence ID" value="GFH14917.1"/>
    <property type="molecule type" value="Genomic_DNA"/>
</dbReference>
<reference evidence="1 2" key="1">
    <citation type="submission" date="2020-02" db="EMBL/GenBank/DDBJ databases">
        <title>Draft genome sequence of Haematococcus lacustris strain NIES-144.</title>
        <authorList>
            <person name="Morimoto D."/>
            <person name="Nakagawa S."/>
            <person name="Yoshida T."/>
            <person name="Sawayama S."/>
        </authorList>
    </citation>
    <scope>NUCLEOTIDE SEQUENCE [LARGE SCALE GENOMIC DNA]</scope>
    <source>
        <strain evidence="1 2">NIES-144</strain>
    </source>
</reference>
<proteinExistence type="predicted"/>
<comment type="caution">
    <text evidence="1">The sequence shown here is derived from an EMBL/GenBank/DDBJ whole genome shotgun (WGS) entry which is preliminary data.</text>
</comment>